<dbReference type="EMBL" id="JACOPE010000001">
    <property type="protein sequence ID" value="MBC5682492.1"/>
    <property type="molecule type" value="Genomic_DNA"/>
</dbReference>
<evidence type="ECO:0000259" key="6">
    <source>
        <dbReference type="Pfam" id="PF13476"/>
    </source>
</evidence>
<feature type="compositionally biased region" description="Basic and acidic residues" evidence="5">
    <location>
        <begin position="482"/>
        <end position="496"/>
    </location>
</feature>
<dbReference type="InterPro" id="IPR038729">
    <property type="entry name" value="Rad50/SbcC_AAA"/>
</dbReference>
<organism evidence="7 8">
    <name type="scientific">Ruminococcus hominis</name>
    <dbReference type="NCBI Taxonomy" id="2763065"/>
    <lineage>
        <taxon>Bacteria</taxon>
        <taxon>Bacillati</taxon>
        <taxon>Bacillota</taxon>
        <taxon>Clostridia</taxon>
        <taxon>Eubacteriales</taxon>
        <taxon>Oscillospiraceae</taxon>
        <taxon>Ruminococcus</taxon>
    </lineage>
</organism>
<dbReference type="PANTHER" id="PTHR32114">
    <property type="entry name" value="ABC TRANSPORTER ABCH.3"/>
    <property type="match status" value="1"/>
</dbReference>
<feature type="coiled-coil region" evidence="4">
    <location>
        <begin position="613"/>
        <end position="647"/>
    </location>
</feature>
<evidence type="ECO:0000256" key="1">
    <source>
        <dbReference type="ARBA" id="ARBA00006930"/>
    </source>
</evidence>
<comment type="similarity">
    <text evidence="1">Belongs to the SMC family. SbcC subfamily.</text>
</comment>
<dbReference type="Pfam" id="PF13476">
    <property type="entry name" value="AAA_23"/>
    <property type="match status" value="1"/>
</dbReference>
<evidence type="ECO:0000256" key="5">
    <source>
        <dbReference type="SAM" id="MobiDB-lite"/>
    </source>
</evidence>
<dbReference type="InterPro" id="IPR027417">
    <property type="entry name" value="P-loop_NTPase"/>
</dbReference>
<keyword evidence="8" id="KW-1185">Reference proteome</keyword>
<dbReference type="Gene3D" id="3.40.50.300">
    <property type="entry name" value="P-loop containing nucleotide triphosphate hydrolases"/>
    <property type="match status" value="2"/>
</dbReference>
<feature type="region of interest" description="Disordered" evidence="5">
    <location>
        <begin position="464"/>
        <end position="502"/>
    </location>
</feature>
<evidence type="ECO:0000313" key="7">
    <source>
        <dbReference type="EMBL" id="MBC5682492.1"/>
    </source>
</evidence>
<name>A0ABR7G4Z5_9FIRM</name>
<dbReference type="InterPro" id="IPR025662">
    <property type="entry name" value="Sigma_54_int_dom_ATP-bd_1"/>
</dbReference>
<protein>
    <recommendedName>
        <fullName evidence="3">Nuclease SbcCD subunit C</fullName>
    </recommendedName>
</protein>
<feature type="coiled-coil region" evidence="4">
    <location>
        <begin position="263"/>
        <end position="437"/>
    </location>
</feature>
<dbReference type="SUPFAM" id="SSF52540">
    <property type="entry name" value="P-loop containing nucleoside triphosphate hydrolases"/>
    <property type="match status" value="1"/>
</dbReference>
<evidence type="ECO:0000256" key="2">
    <source>
        <dbReference type="ARBA" id="ARBA00011322"/>
    </source>
</evidence>
<gene>
    <name evidence="7" type="ORF">H8S40_02670</name>
</gene>
<evidence type="ECO:0000313" key="8">
    <source>
        <dbReference type="Proteomes" id="UP000631576"/>
    </source>
</evidence>
<evidence type="ECO:0000256" key="3">
    <source>
        <dbReference type="ARBA" id="ARBA00013368"/>
    </source>
</evidence>
<dbReference type="Proteomes" id="UP000631576">
    <property type="component" value="Unassembled WGS sequence"/>
</dbReference>
<reference evidence="7 8" key="1">
    <citation type="submission" date="2020-08" db="EMBL/GenBank/DDBJ databases">
        <title>Genome public.</title>
        <authorList>
            <person name="Liu C."/>
            <person name="Sun Q."/>
        </authorList>
    </citation>
    <scope>NUCLEOTIDE SEQUENCE [LARGE SCALE GENOMIC DNA]</scope>
    <source>
        <strain evidence="7 8">NSJ-13</strain>
    </source>
</reference>
<dbReference type="PANTHER" id="PTHR32114:SF2">
    <property type="entry name" value="ABC TRANSPORTER ABCH.3"/>
    <property type="match status" value="1"/>
</dbReference>
<proteinExistence type="inferred from homology"/>
<feature type="coiled-coil region" evidence="4">
    <location>
        <begin position="680"/>
        <end position="707"/>
    </location>
</feature>
<keyword evidence="4" id="KW-0175">Coiled coil</keyword>
<dbReference type="RefSeq" id="WP_186864485.1">
    <property type="nucleotide sequence ID" value="NZ_JACOPE010000001.1"/>
</dbReference>
<dbReference type="Pfam" id="PF13558">
    <property type="entry name" value="SbcC_Walker_B"/>
    <property type="match status" value="1"/>
</dbReference>
<accession>A0ABR7G4Z5</accession>
<feature type="domain" description="Rad50/SbcC-type AAA" evidence="6">
    <location>
        <begin position="5"/>
        <end position="211"/>
    </location>
</feature>
<sequence length="889" mass="103587">MRPVKLIMSAFGSYAGEEIVDFSKLNTGLFLISGDTGSGKTTIFDAITYALYDKTSGGKREGNMMRSQYAEDDVETYVEFTFSYREQIYTIRRNPEYQRLGKRRLADGSPRYVKETSKVSLLMPDGKEFRGKKREIDAKIEEIMGLDANQFMQIAMIAQGDFLKLLHAESKERKLIFSKIFQTNLYYRVEEKLKERAKQLYIQVEETRKDILREMERVELPDEIEDREELEKRWLLLSSLDMPPIEEVMDCLRDIVEIGKNWEKESEKQTNALQKKIETLNLQIQRQEEINALFQALEKAQQEEEKLKEKTSEIVLLKARITESKSAQKILVEELKLQKLKSEYEKVEKAVGELKEWFENVMQKELKLQEIYEKSQEMWENNNDSLQEQIICLSNLLPHYEKIRKLEQDKENAVVILKKHMENSRTASEKYENLYQRFFEEQAGILAGQLKEGRACPVCGSMTHPHPARINQDAPNQQQVESAKKERDAAEKKRSQATEGFQQIQGELKSEYAQLEEVLEMQKKDAEERWDEERVREKLKVLKQERNILQSDYEKAQKNMQKFNEEKTHKKGLLESREEQRFELAQSVSEQTKVWEQVFKAEKFQSIERYEQAKTGISKIEKQEAEIQKYEQECVRVQTTIQNLKEQTASKQRIDVKEEQETAAKYQTEWKEWKAKHLARHSVQNKNKEAQKKLKSYAEKSGILQKRYEMVGNLSRTANGNLAGSAKLDFETYVQRKYFKQIIAAANRRLVKMTSNEFILQCREVKNLSSRGEAGLDLDVYHMVSATTRDVKTLSGGESFMAALAMALGLSDIIQNTVGAVQLETMFVDEGFGSLDDEARERAVQILKELAGEKTLVGIISHVNELKEEVDWQLQVRKTEKGSQARWNF</sequence>
<evidence type="ECO:0000256" key="4">
    <source>
        <dbReference type="SAM" id="Coils"/>
    </source>
</evidence>
<dbReference type="PROSITE" id="PS00675">
    <property type="entry name" value="SIGMA54_INTERACT_1"/>
    <property type="match status" value="1"/>
</dbReference>
<comment type="caution">
    <text evidence="7">The sequence shown here is derived from an EMBL/GenBank/DDBJ whole genome shotgun (WGS) entry which is preliminary data.</text>
</comment>
<comment type="subunit">
    <text evidence="2">Heterodimer of SbcC and SbcD.</text>
</comment>